<dbReference type="PANTHER" id="PTHR10237:SF15">
    <property type="entry name" value="LD37257P"/>
    <property type="match status" value="1"/>
</dbReference>
<keyword evidence="7" id="KW-1185">Reference proteome</keyword>
<dbReference type="Gene3D" id="6.10.140.2220">
    <property type="match status" value="4"/>
</dbReference>
<sequence length="518" mass="59346">MNADMNVTGGCSFCGQWSTNLLKCGRCKGVFYCSRDCQRGDWKKGHREHCNEETTYFDFTSTDAACGFCSIKTNQLKRCSGCKDVSYCSKECQKQDWSRGHKNNCEMIANKERPSFQVVSTEDNSSKDETTPVITDLERCSKCKIGGKLKLCQRCKKQKYCSVECQKADWKSHKVSCLKKGQGKSMRENERRAGDLLPICAYCRNKKTSLACSGCKSVYYCSEPCQKLDLVWHKTFCRSNKIPPKIRETLNSAQCSILGLVTPEEHQGNNPNDGKQHATAEQMRLFQGAYCRQCHKKSIEIPCPYCKIVMYCSIDCRDIHKTVHQKSCTFLQGKSQQEKTSGKPENSSSSSTFDTFVEYSPFHAIMPHGRSPCYIEDDANLGLIIERSEQSRLAAMMKTSHKFPNHTLIIRIREIPVEEKSLFASNICTQPLVFLSYIRRFHKYRGRHNVYLQDSERREIYASFYLPNDDPSPHFRWSDVVPGKFIAILLPCIHFFNDETVGLRVDKASYVYCFDVKD</sequence>
<proteinExistence type="predicted"/>
<dbReference type="PROSITE" id="PS01360">
    <property type="entry name" value="ZF_MYND_1"/>
    <property type="match status" value="5"/>
</dbReference>
<feature type="domain" description="MYND-type" evidence="5">
    <location>
        <begin position="11"/>
        <end position="50"/>
    </location>
</feature>
<dbReference type="EnsemblMetazoa" id="G25653.5">
    <property type="protein sequence ID" value="G25653.5:cds"/>
    <property type="gene ID" value="G25653"/>
</dbReference>
<evidence type="ECO:0000259" key="5">
    <source>
        <dbReference type="PROSITE" id="PS50865"/>
    </source>
</evidence>
<evidence type="ECO:0000313" key="6">
    <source>
        <dbReference type="EnsemblMetazoa" id="G25653.5:cds"/>
    </source>
</evidence>
<feature type="domain" description="MYND-type" evidence="5">
    <location>
        <begin position="140"/>
        <end position="177"/>
    </location>
</feature>
<dbReference type="Pfam" id="PF01753">
    <property type="entry name" value="zf-MYND"/>
    <property type="match status" value="5"/>
</dbReference>
<keyword evidence="2 4" id="KW-0863">Zinc-finger</keyword>
<evidence type="ECO:0000256" key="4">
    <source>
        <dbReference type="PROSITE-ProRule" id="PRU00134"/>
    </source>
</evidence>
<name>A0A8W8L2U0_MAGGI</name>
<feature type="domain" description="MYND-type" evidence="5">
    <location>
        <begin position="200"/>
        <end position="237"/>
    </location>
</feature>
<feature type="domain" description="MYND-type" evidence="5">
    <location>
        <begin position="66"/>
        <end position="105"/>
    </location>
</feature>
<protein>
    <recommendedName>
        <fullName evidence="5">MYND-type domain-containing protein</fullName>
    </recommendedName>
</protein>
<evidence type="ECO:0000256" key="3">
    <source>
        <dbReference type="ARBA" id="ARBA00022833"/>
    </source>
</evidence>
<evidence type="ECO:0000256" key="1">
    <source>
        <dbReference type="ARBA" id="ARBA00022723"/>
    </source>
</evidence>
<dbReference type="PANTHER" id="PTHR10237">
    <property type="entry name" value="DEFORMED EPIDERMAL AUTOREGULATORY FACTOR 1 HOMOLOG SUPPRESSIN"/>
    <property type="match status" value="1"/>
</dbReference>
<dbReference type="InterPro" id="IPR024119">
    <property type="entry name" value="TF_DEAF-1"/>
</dbReference>
<keyword evidence="3" id="KW-0862">Zinc</keyword>
<dbReference type="GO" id="GO:0000981">
    <property type="term" value="F:DNA-binding transcription factor activity, RNA polymerase II-specific"/>
    <property type="evidence" value="ECO:0007669"/>
    <property type="project" value="TreeGrafter"/>
</dbReference>
<feature type="domain" description="MYND-type" evidence="5">
    <location>
        <begin position="291"/>
        <end position="328"/>
    </location>
</feature>
<dbReference type="Proteomes" id="UP000005408">
    <property type="component" value="Unassembled WGS sequence"/>
</dbReference>
<organism evidence="6 7">
    <name type="scientific">Magallana gigas</name>
    <name type="common">Pacific oyster</name>
    <name type="synonym">Crassostrea gigas</name>
    <dbReference type="NCBI Taxonomy" id="29159"/>
    <lineage>
        <taxon>Eukaryota</taxon>
        <taxon>Metazoa</taxon>
        <taxon>Spiralia</taxon>
        <taxon>Lophotrochozoa</taxon>
        <taxon>Mollusca</taxon>
        <taxon>Bivalvia</taxon>
        <taxon>Autobranchia</taxon>
        <taxon>Pteriomorphia</taxon>
        <taxon>Ostreida</taxon>
        <taxon>Ostreoidea</taxon>
        <taxon>Ostreidae</taxon>
        <taxon>Magallana</taxon>
    </lineage>
</organism>
<dbReference type="InterPro" id="IPR002893">
    <property type="entry name" value="Znf_MYND"/>
</dbReference>
<dbReference type="GO" id="GO:0005634">
    <property type="term" value="C:nucleus"/>
    <property type="evidence" value="ECO:0007669"/>
    <property type="project" value="TreeGrafter"/>
</dbReference>
<evidence type="ECO:0000256" key="2">
    <source>
        <dbReference type="ARBA" id="ARBA00022771"/>
    </source>
</evidence>
<evidence type="ECO:0000313" key="7">
    <source>
        <dbReference type="Proteomes" id="UP000005408"/>
    </source>
</evidence>
<accession>A0A8W8L2U0</accession>
<reference evidence="6" key="1">
    <citation type="submission" date="2022-08" db="UniProtKB">
        <authorList>
            <consortium name="EnsemblMetazoa"/>
        </authorList>
    </citation>
    <scope>IDENTIFICATION</scope>
    <source>
        <strain evidence="6">05x7-T-G4-1.051#20</strain>
    </source>
</reference>
<dbReference type="AlphaFoldDB" id="A0A8W8L2U0"/>
<dbReference type="GO" id="GO:0008270">
    <property type="term" value="F:zinc ion binding"/>
    <property type="evidence" value="ECO:0007669"/>
    <property type="project" value="UniProtKB-KW"/>
</dbReference>
<dbReference type="SUPFAM" id="SSF144232">
    <property type="entry name" value="HIT/MYND zinc finger-like"/>
    <property type="match status" value="5"/>
</dbReference>
<dbReference type="PROSITE" id="PS50865">
    <property type="entry name" value="ZF_MYND_2"/>
    <property type="match status" value="5"/>
</dbReference>
<keyword evidence="1" id="KW-0479">Metal-binding</keyword>